<reference evidence="5" key="1">
    <citation type="thesis" date="2021" institute="BYU ScholarsArchive" country="Provo, UT, USA">
        <title>Applications of and Algorithms for Genome Assembly and Genomic Analyses with an Emphasis on Marine Teleosts.</title>
        <authorList>
            <person name="Pickett B.D."/>
        </authorList>
    </citation>
    <scope>NUCLEOTIDE SEQUENCE</scope>
    <source>
        <strain evidence="5">HI-2016</strain>
    </source>
</reference>
<organism evidence="5 6">
    <name type="scientific">Albula glossodonta</name>
    <name type="common">roundjaw bonefish</name>
    <dbReference type="NCBI Taxonomy" id="121402"/>
    <lineage>
        <taxon>Eukaryota</taxon>
        <taxon>Metazoa</taxon>
        <taxon>Chordata</taxon>
        <taxon>Craniata</taxon>
        <taxon>Vertebrata</taxon>
        <taxon>Euteleostomi</taxon>
        <taxon>Actinopterygii</taxon>
        <taxon>Neopterygii</taxon>
        <taxon>Teleostei</taxon>
        <taxon>Albuliformes</taxon>
        <taxon>Albulidae</taxon>
        <taxon>Albula</taxon>
    </lineage>
</organism>
<dbReference type="InterPro" id="IPR015510">
    <property type="entry name" value="PGRP"/>
</dbReference>
<dbReference type="SUPFAM" id="SSF55846">
    <property type="entry name" value="N-acetylmuramoyl-L-alanine amidase-like"/>
    <property type="match status" value="1"/>
</dbReference>
<name>A0A8T2P2Q6_9TELE</name>
<dbReference type="InterPro" id="IPR002502">
    <property type="entry name" value="Amidase_domain"/>
</dbReference>
<evidence type="ECO:0000313" key="5">
    <source>
        <dbReference type="EMBL" id="KAG9343908.1"/>
    </source>
</evidence>
<evidence type="ECO:0000313" key="6">
    <source>
        <dbReference type="Proteomes" id="UP000824540"/>
    </source>
</evidence>
<dbReference type="OrthoDB" id="10001926at2759"/>
<dbReference type="GO" id="GO:0002376">
    <property type="term" value="P:immune system process"/>
    <property type="evidence" value="ECO:0007669"/>
    <property type="project" value="UniProtKB-KW"/>
</dbReference>
<keyword evidence="2" id="KW-0391">Immunity</keyword>
<gene>
    <name evidence="5" type="ORF">JZ751_013295</name>
</gene>
<accession>A0A8T2P2Q6</accession>
<dbReference type="PANTHER" id="PTHR11022">
    <property type="entry name" value="PEPTIDOGLYCAN RECOGNITION PROTEIN"/>
    <property type="match status" value="1"/>
</dbReference>
<comment type="similarity">
    <text evidence="1">Belongs to the N-acetylmuramoyl-L-alanine amidase 2 family.</text>
</comment>
<dbReference type="EMBL" id="JAFBMS010000022">
    <property type="protein sequence ID" value="KAG9343908.1"/>
    <property type="molecule type" value="Genomic_DNA"/>
</dbReference>
<protein>
    <submittedName>
        <fullName evidence="5">Uncharacterized protein</fullName>
    </submittedName>
</protein>
<dbReference type="Gene3D" id="3.40.80.10">
    <property type="entry name" value="Peptidoglycan recognition protein-like"/>
    <property type="match status" value="1"/>
</dbReference>
<dbReference type="GO" id="GO:0009253">
    <property type="term" value="P:peptidoglycan catabolic process"/>
    <property type="evidence" value="ECO:0007669"/>
    <property type="project" value="InterPro"/>
</dbReference>
<feature type="domain" description="Peptidoglycan recognition protein family" evidence="4">
    <location>
        <begin position="223"/>
        <end position="369"/>
    </location>
</feature>
<dbReference type="SMART" id="SM00701">
    <property type="entry name" value="PGRP"/>
    <property type="match status" value="1"/>
</dbReference>
<evidence type="ECO:0000259" key="4">
    <source>
        <dbReference type="SMART" id="SM00701"/>
    </source>
</evidence>
<dbReference type="InterPro" id="IPR036505">
    <property type="entry name" value="Amidase/PGRP_sf"/>
</dbReference>
<evidence type="ECO:0000256" key="2">
    <source>
        <dbReference type="ARBA" id="ARBA00022859"/>
    </source>
</evidence>
<dbReference type="Proteomes" id="UP000824540">
    <property type="component" value="Unassembled WGS sequence"/>
</dbReference>
<dbReference type="SMART" id="SM00644">
    <property type="entry name" value="Ami_2"/>
    <property type="match status" value="1"/>
</dbReference>
<sequence>MRTTTMGTMVTHLIALVVLGIFTCACGHVALTPLLLGIEAGLLAAGGSARALSGLYPLTLAKALGLSFLHPRSSPLHTEILGPDGCWDSITSPRVFALSGSPSLATDALINGGMDGVILGTELSERPTKPQRSSLRLSMLLRRYYQHRLEGQGLDSAPRLISPWRRGNFRELANASLLQEWVVESLALYRKLIGDPGLAEGVESEAAIKEGVKEFVRRYMECPTIIPRCQWGAKPYRGTPTQLTLPLSFLYVHHTYEPGQPCLSFQQCAANMRSMQRFHQEDRGWDDIGYSFVAGSDGYIYEGRGWHWQGAHTLGHNSRGYGVSFIGDYTATLPSRRSLELVRDLLAACAVDGGRLRANYTVHGHRQVVSTSCPGDALYSEIQGWEHFRRPEEATFMLKH</sequence>
<dbReference type="CDD" id="cd06583">
    <property type="entry name" value="PGRP"/>
    <property type="match status" value="1"/>
</dbReference>
<evidence type="ECO:0000259" key="3">
    <source>
        <dbReference type="SMART" id="SM00644"/>
    </source>
</evidence>
<dbReference type="GO" id="GO:0008270">
    <property type="term" value="F:zinc ion binding"/>
    <property type="evidence" value="ECO:0007669"/>
    <property type="project" value="InterPro"/>
</dbReference>
<dbReference type="GO" id="GO:0008745">
    <property type="term" value="F:N-acetylmuramoyl-L-alanine amidase activity"/>
    <property type="evidence" value="ECO:0007669"/>
    <property type="project" value="InterPro"/>
</dbReference>
<dbReference type="InterPro" id="IPR006619">
    <property type="entry name" value="PGRP_domain_met/bac"/>
</dbReference>
<dbReference type="PROSITE" id="PS51257">
    <property type="entry name" value="PROKAR_LIPOPROTEIN"/>
    <property type="match status" value="1"/>
</dbReference>
<feature type="domain" description="N-acetylmuramoyl-L-alanine amidase" evidence="3">
    <location>
        <begin position="236"/>
        <end position="375"/>
    </location>
</feature>
<dbReference type="PANTHER" id="PTHR11022:SF66">
    <property type="entry name" value="N-ACETYLMURAMOYL-L-ALANINE AMIDASE"/>
    <property type="match status" value="1"/>
</dbReference>
<dbReference type="Pfam" id="PF01510">
    <property type="entry name" value="Amidase_2"/>
    <property type="match status" value="1"/>
</dbReference>
<dbReference type="AlphaFoldDB" id="A0A8T2P2Q6"/>
<keyword evidence="6" id="KW-1185">Reference proteome</keyword>
<dbReference type="FunFam" id="3.40.80.10:FF:000001">
    <property type="entry name" value="Peptidoglycan recognition protein 1"/>
    <property type="match status" value="1"/>
</dbReference>
<comment type="caution">
    <text evidence="5">The sequence shown here is derived from an EMBL/GenBank/DDBJ whole genome shotgun (WGS) entry which is preliminary data.</text>
</comment>
<proteinExistence type="inferred from homology"/>
<evidence type="ECO:0000256" key="1">
    <source>
        <dbReference type="ARBA" id="ARBA00007553"/>
    </source>
</evidence>